<dbReference type="AlphaFoldDB" id="A0A7Y9F398"/>
<dbReference type="InterPro" id="IPR012349">
    <property type="entry name" value="Split_barrel_FMN-bd"/>
</dbReference>
<comment type="caution">
    <text evidence="3">The sequence shown here is derived from an EMBL/GenBank/DDBJ whole genome shotgun (WGS) entry which is preliminary data.</text>
</comment>
<dbReference type="SUPFAM" id="SSF50475">
    <property type="entry name" value="FMN-binding split barrel"/>
    <property type="match status" value="1"/>
</dbReference>
<dbReference type="Pfam" id="PF01243">
    <property type="entry name" value="PNPOx_N"/>
    <property type="match status" value="1"/>
</dbReference>
<organism evidence="3 4">
    <name type="scientific">Nocardioides marinisabuli</name>
    <dbReference type="NCBI Taxonomy" id="419476"/>
    <lineage>
        <taxon>Bacteria</taxon>
        <taxon>Bacillati</taxon>
        <taxon>Actinomycetota</taxon>
        <taxon>Actinomycetes</taxon>
        <taxon>Propionibacteriales</taxon>
        <taxon>Nocardioidaceae</taxon>
        <taxon>Nocardioides</taxon>
    </lineage>
</organism>
<dbReference type="EMBL" id="JACCBE010000001">
    <property type="protein sequence ID" value="NYD58828.1"/>
    <property type="molecule type" value="Genomic_DNA"/>
</dbReference>
<dbReference type="RefSeq" id="WP_179616378.1">
    <property type="nucleotide sequence ID" value="NZ_CP059163.1"/>
</dbReference>
<reference evidence="3 4" key="1">
    <citation type="submission" date="2020-07" db="EMBL/GenBank/DDBJ databases">
        <title>Sequencing the genomes of 1000 actinobacteria strains.</title>
        <authorList>
            <person name="Klenk H.-P."/>
        </authorList>
    </citation>
    <scope>NUCLEOTIDE SEQUENCE [LARGE SCALE GENOMIC DNA]</scope>
    <source>
        <strain evidence="3 4">DSM 18965</strain>
    </source>
</reference>
<dbReference type="GO" id="GO:0070967">
    <property type="term" value="F:coenzyme F420 binding"/>
    <property type="evidence" value="ECO:0007669"/>
    <property type="project" value="TreeGrafter"/>
</dbReference>
<dbReference type="GO" id="GO:0005829">
    <property type="term" value="C:cytosol"/>
    <property type="evidence" value="ECO:0007669"/>
    <property type="project" value="TreeGrafter"/>
</dbReference>
<proteinExistence type="predicted"/>
<dbReference type="InterPro" id="IPR019920">
    <property type="entry name" value="F420-binding_dom_put"/>
</dbReference>
<dbReference type="Gene3D" id="2.30.110.10">
    <property type="entry name" value="Electron Transport, Fmn-binding Protein, Chain A"/>
    <property type="match status" value="1"/>
</dbReference>
<accession>A0A7Y9F398</accession>
<evidence type="ECO:0000256" key="1">
    <source>
        <dbReference type="ARBA" id="ARBA00023002"/>
    </source>
</evidence>
<keyword evidence="4" id="KW-1185">Reference proteome</keyword>
<dbReference type="InterPro" id="IPR011576">
    <property type="entry name" value="Pyridox_Oxase_N"/>
</dbReference>
<feature type="domain" description="Pyridoxamine 5'-phosphate oxidase N-terminal" evidence="2">
    <location>
        <begin position="7"/>
        <end position="134"/>
    </location>
</feature>
<gene>
    <name evidence="3" type="ORF">BKA08_003066</name>
</gene>
<evidence type="ECO:0000313" key="4">
    <source>
        <dbReference type="Proteomes" id="UP000516957"/>
    </source>
</evidence>
<dbReference type="PANTHER" id="PTHR35176:SF6">
    <property type="entry name" value="HEME OXYGENASE HI_0854-RELATED"/>
    <property type="match status" value="1"/>
</dbReference>
<evidence type="ECO:0000313" key="3">
    <source>
        <dbReference type="EMBL" id="NYD58828.1"/>
    </source>
</evidence>
<name>A0A7Y9F398_9ACTN</name>
<sequence>MSTAPLPDDVVDLLRRPNPSVVATLRKDGTPVTVPTWYLLETEGPRAGTVLVNMDDTRVRLGHLRRDPRLSLSVLDADSWYTHVTLIGEVVEIQPDEGLVDIDRLSQHYGGRDYPDRESPRTSAWMRIDRWHGWGAAKTD</sequence>
<dbReference type="NCBIfam" id="TIGR03618">
    <property type="entry name" value="Rv1155_F420"/>
    <property type="match status" value="1"/>
</dbReference>
<dbReference type="GO" id="GO:0016627">
    <property type="term" value="F:oxidoreductase activity, acting on the CH-CH group of donors"/>
    <property type="evidence" value="ECO:0007669"/>
    <property type="project" value="TreeGrafter"/>
</dbReference>
<protein>
    <submittedName>
        <fullName evidence="3">PPOX class probable F420-dependent enzyme</fullName>
    </submittedName>
</protein>
<dbReference type="InterPro" id="IPR052019">
    <property type="entry name" value="F420H2_bilvrd_red/Heme_oxyg"/>
</dbReference>
<evidence type="ECO:0000259" key="2">
    <source>
        <dbReference type="Pfam" id="PF01243"/>
    </source>
</evidence>
<dbReference type="Proteomes" id="UP000516957">
    <property type="component" value="Unassembled WGS sequence"/>
</dbReference>
<keyword evidence="1" id="KW-0560">Oxidoreductase</keyword>
<dbReference type="PANTHER" id="PTHR35176">
    <property type="entry name" value="HEME OXYGENASE HI_0854-RELATED"/>
    <property type="match status" value="1"/>
</dbReference>